<dbReference type="Gene3D" id="1.10.20.60">
    <property type="entry name" value="Glu-tRNAGln amidotransferase C subunit, N-terminal domain"/>
    <property type="match status" value="1"/>
</dbReference>
<comment type="similarity">
    <text evidence="1">Belongs to the GatC family.</text>
</comment>
<dbReference type="InterPro" id="IPR036113">
    <property type="entry name" value="Asp/Glu-ADT_sf_sub_c"/>
</dbReference>
<dbReference type="GO" id="GO:0070681">
    <property type="term" value="P:glutaminyl-tRNAGln biosynthesis via transamidation"/>
    <property type="evidence" value="ECO:0007669"/>
    <property type="project" value="TreeGrafter"/>
</dbReference>
<reference evidence="3 4" key="1">
    <citation type="submission" date="2017-05" db="EMBL/GenBank/DDBJ databases">
        <authorList>
            <person name="Varghese N."/>
            <person name="Submissions S."/>
        </authorList>
    </citation>
    <scope>NUCLEOTIDE SEQUENCE [LARGE SCALE GENOMIC DNA]</scope>
    <source>
        <strain evidence="3 4">DSM 19504</strain>
    </source>
</reference>
<dbReference type="EMBL" id="FXTD01000010">
    <property type="protein sequence ID" value="SMO82785.1"/>
    <property type="molecule type" value="Genomic_DNA"/>
</dbReference>
<sequence>MTDSSDPDGDPAGSGGEEGAAGAAAVDGGSAGPVVDADEVEHVAELARVRLEEGEREEFTDQFAEILEYFEALDEVPDLDREEDLVNVMREDDIEEGLTQEEALSNAAETEDGFFKGPKVS</sequence>
<accession>A0A521EFV4</accession>
<dbReference type="GO" id="GO:0050567">
    <property type="term" value="F:glutaminyl-tRNA synthase (glutamine-hydrolyzing) activity"/>
    <property type="evidence" value="ECO:0007669"/>
    <property type="project" value="UniProtKB-UniRule"/>
</dbReference>
<dbReference type="PANTHER" id="PTHR15004">
    <property type="entry name" value="GLUTAMYL-TRNA(GLN) AMIDOTRANSFERASE SUBUNIT C, MITOCHONDRIAL"/>
    <property type="match status" value="1"/>
</dbReference>
<evidence type="ECO:0000256" key="2">
    <source>
        <dbReference type="SAM" id="MobiDB-lite"/>
    </source>
</evidence>
<dbReference type="Proteomes" id="UP000319712">
    <property type="component" value="Unassembled WGS sequence"/>
</dbReference>
<dbReference type="EC" id="6.3.5.-" evidence="1"/>
<evidence type="ECO:0000313" key="3">
    <source>
        <dbReference type="EMBL" id="SMO82785.1"/>
    </source>
</evidence>
<evidence type="ECO:0000256" key="1">
    <source>
        <dbReference type="HAMAP-Rule" id="MF_00122"/>
    </source>
</evidence>
<feature type="compositionally biased region" description="Low complexity" evidence="2">
    <location>
        <begin position="20"/>
        <end position="35"/>
    </location>
</feature>
<dbReference type="NCBIfam" id="TIGR00135">
    <property type="entry name" value="gatC"/>
    <property type="match status" value="1"/>
</dbReference>
<keyword evidence="1" id="KW-0648">Protein biosynthesis</keyword>
<dbReference type="GO" id="GO:0006450">
    <property type="term" value="P:regulation of translational fidelity"/>
    <property type="evidence" value="ECO:0007669"/>
    <property type="project" value="InterPro"/>
</dbReference>
<feature type="region of interest" description="Disordered" evidence="2">
    <location>
        <begin position="1"/>
        <end position="36"/>
    </location>
</feature>
<name>A0A521EFV4_9EURY</name>
<dbReference type="Pfam" id="PF02686">
    <property type="entry name" value="GatC"/>
    <property type="match status" value="1"/>
</dbReference>
<dbReference type="PANTHER" id="PTHR15004:SF0">
    <property type="entry name" value="GLUTAMYL-TRNA(GLN) AMIDOTRANSFERASE SUBUNIT C, MITOCHONDRIAL"/>
    <property type="match status" value="1"/>
</dbReference>
<comment type="function">
    <text evidence="1">Allows the formation of correctly charged Asn-tRNA(Asn) or Gln-tRNA(Gln) through the transamidation of misacylated Asp-tRNA(Asn) or Glu-tRNA(Gln) in organisms which lack either or both of asparaginyl-tRNA or glutaminyl-tRNA synthetases. The reaction takes place in the presence of glutamine and ATP through an activated phospho-Asp-tRNA(Asn) or phospho-Glu-tRNA(Gln).</text>
</comment>
<dbReference type="GO" id="GO:0006412">
    <property type="term" value="P:translation"/>
    <property type="evidence" value="ECO:0007669"/>
    <property type="project" value="UniProtKB-UniRule"/>
</dbReference>
<dbReference type="InterPro" id="IPR003837">
    <property type="entry name" value="GatC"/>
</dbReference>
<comment type="subunit">
    <text evidence="1">Heterotrimer of A, B and C subunits.</text>
</comment>
<dbReference type="SUPFAM" id="SSF141000">
    <property type="entry name" value="Glu-tRNAGln amidotransferase C subunit"/>
    <property type="match status" value="1"/>
</dbReference>
<evidence type="ECO:0000313" key="4">
    <source>
        <dbReference type="Proteomes" id="UP000319712"/>
    </source>
</evidence>
<comment type="catalytic activity">
    <reaction evidence="1">
        <text>L-aspartyl-tRNA(Asn) + L-glutamine + ATP + H2O = L-asparaginyl-tRNA(Asn) + L-glutamate + ADP + phosphate + 2 H(+)</text>
        <dbReference type="Rhea" id="RHEA:14513"/>
        <dbReference type="Rhea" id="RHEA-COMP:9674"/>
        <dbReference type="Rhea" id="RHEA-COMP:9677"/>
        <dbReference type="ChEBI" id="CHEBI:15377"/>
        <dbReference type="ChEBI" id="CHEBI:15378"/>
        <dbReference type="ChEBI" id="CHEBI:29985"/>
        <dbReference type="ChEBI" id="CHEBI:30616"/>
        <dbReference type="ChEBI" id="CHEBI:43474"/>
        <dbReference type="ChEBI" id="CHEBI:58359"/>
        <dbReference type="ChEBI" id="CHEBI:78515"/>
        <dbReference type="ChEBI" id="CHEBI:78516"/>
        <dbReference type="ChEBI" id="CHEBI:456216"/>
    </reaction>
</comment>
<gene>
    <name evidence="1" type="primary">gatC</name>
    <name evidence="3" type="ORF">SAMN06264867_110125</name>
</gene>
<organism evidence="3 4">
    <name type="scientific">Halorubrum cibi</name>
    <dbReference type="NCBI Taxonomy" id="413815"/>
    <lineage>
        <taxon>Archaea</taxon>
        <taxon>Methanobacteriati</taxon>
        <taxon>Methanobacteriota</taxon>
        <taxon>Stenosarchaea group</taxon>
        <taxon>Halobacteria</taxon>
        <taxon>Halobacteriales</taxon>
        <taxon>Haloferacaceae</taxon>
        <taxon>Halorubrum</taxon>
    </lineage>
</organism>
<keyword evidence="3" id="KW-0808">Transferase</keyword>
<dbReference type="HAMAP" id="MF_00122">
    <property type="entry name" value="GatC"/>
    <property type="match status" value="1"/>
</dbReference>
<keyword evidence="4" id="KW-1185">Reference proteome</keyword>
<keyword evidence="1" id="KW-0547">Nucleotide-binding</keyword>
<keyword evidence="1" id="KW-0067">ATP-binding</keyword>
<dbReference type="OrthoDB" id="15210at2157"/>
<dbReference type="GO" id="GO:0005524">
    <property type="term" value="F:ATP binding"/>
    <property type="evidence" value="ECO:0007669"/>
    <property type="project" value="UniProtKB-KW"/>
</dbReference>
<keyword evidence="1" id="KW-0436">Ligase</keyword>
<dbReference type="GO" id="GO:0016740">
    <property type="term" value="F:transferase activity"/>
    <property type="evidence" value="ECO:0007669"/>
    <property type="project" value="UniProtKB-KW"/>
</dbReference>
<dbReference type="AlphaFoldDB" id="A0A521EFV4"/>
<dbReference type="RefSeq" id="WP_142987432.1">
    <property type="nucleotide sequence ID" value="NZ_FXTD01000010.1"/>
</dbReference>
<protein>
    <recommendedName>
        <fullName evidence="1">Aspartyl/glutamyl-tRNA(Asn/Gln) amidotransferase subunit C</fullName>
        <shortName evidence="1">Asp/Glu-ADT subunit C</shortName>
        <ecNumber evidence="1">6.3.5.-</ecNumber>
    </recommendedName>
</protein>
<dbReference type="GO" id="GO:0050566">
    <property type="term" value="F:asparaginyl-tRNA synthase (glutamine-hydrolyzing) activity"/>
    <property type="evidence" value="ECO:0007669"/>
    <property type="project" value="RHEA"/>
</dbReference>
<comment type="catalytic activity">
    <reaction evidence="1">
        <text>L-glutamyl-tRNA(Gln) + L-glutamine + ATP + H2O = L-glutaminyl-tRNA(Gln) + L-glutamate + ADP + phosphate + H(+)</text>
        <dbReference type="Rhea" id="RHEA:17521"/>
        <dbReference type="Rhea" id="RHEA-COMP:9681"/>
        <dbReference type="Rhea" id="RHEA-COMP:9684"/>
        <dbReference type="ChEBI" id="CHEBI:15377"/>
        <dbReference type="ChEBI" id="CHEBI:15378"/>
        <dbReference type="ChEBI" id="CHEBI:29985"/>
        <dbReference type="ChEBI" id="CHEBI:30616"/>
        <dbReference type="ChEBI" id="CHEBI:43474"/>
        <dbReference type="ChEBI" id="CHEBI:58359"/>
        <dbReference type="ChEBI" id="CHEBI:78520"/>
        <dbReference type="ChEBI" id="CHEBI:78521"/>
        <dbReference type="ChEBI" id="CHEBI:456216"/>
    </reaction>
</comment>
<proteinExistence type="inferred from homology"/>